<accession>A0A2D2AWW6</accession>
<reference evidence="2 3" key="1">
    <citation type="submission" date="2017-10" db="EMBL/GenBank/DDBJ databases">
        <title>Genome sequence of Caulobacter mirabilis FWC38.</title>
        <authorList>
            <person name="Fiebig A."/>
            <person name="Crosson S."/>
        </authorList>
    </citation>
    <scope>NUCLEOTIDE SEQUENCE [LARGE SCALE GENOMIC DNA]</scope>
    <source>
        <strain evidence="2 3">FWC 38</strain>
    </source>
</reference>
<protein>
    <submittedName>
        <fullName evidence="2">Flagellar basal body protein</fullName>
    </submittedName>
</protein>
<gene>
    <name evidence="2" type="ORF">CSW64_08750</name>
</gene>
<dbReference type="KEGG" id="cmb:CSW64_08750"/>
<feature type="region of interest" description="Disordered" evidence="1">
    <location>
        <begin position="120"/>
        <end position="146"/>
    </location>
</feature>
<proteinExistence type="predicted"/>
<evidence type="ECO:0000313" key="2">
    <source>
        <dbReference type="EMBL" id="ATQ42496.1"/>
    </source>
</evidence>
<keyword evidence="2" id="KW-0969">Cilium</keyword>
<dbReference type="Proteomes" id="UP000228945">
    <property type="component" value="Chromosome"/>
</dbReference>
<dbReference type="RefSeq" id="WP_099621753.1">
    <property type="nucleotide sequence ID" value="NZ_CP024201.1"/>
</dbReference>
<name>A0A2D2AWW6_9CAUL</name>
<keyword evidence="3" id="KW-1185">Reference proteome</keyword>
<organism evidence="2 3">
    <name type="scientific">Caulobacter mirabilis</name>
    <dbReference type="NCBI Taxonomy" id="69666"/>
    <lineage>
        <taxon>Bacteria</taxon>
        <taxon>Pseudomonadati</taxon>
        <taxon>Pseudomonadota</taxon>
        <taxon>Alphaproteobacteria</taxon>
        <taxon>Caulobacterales</taxon>
        <taxon>Caulobacteraceae</taxon>
        <taxon>Caulobacter</taxon>
    </lineage>
</organism>
<sequence length="146" mass="15910">MALDARDAADRVEQLIILTDRLTGMMAAQCQAFEQRRPQDAAESMEEMTRLANIYRLESQKVRAAPAMIEAAPLEQRARLMRSTEAFDAVLARQGRAIEAARTITEGLVRAIADEVASQRTSGTGYGPAANPHAGDARAITLNKRA</sequence>
<dbReference type="OrthoDB" id="7632623at2"/>
<keyword evidence="2" id="KW-0282">Flagellum</keyword>
<evidence type="ECO:0000256" key="1">
    <source>
        <dbReference type="SAM" id="MobiDB-lite"/>
    </source>
</evidence>
<keyword evidence="2" id="KW-0966">Cell projection</keyword>
<dbReference type="AlphaFoldDB" id="A0A2D2AWW6"/>
<dbReference type="EMBL" id="CP024201">
    <property type="protein sequence ID" value="ATQ42496.1"/>
    <property type="molecule type" value="Genomic_DNA"/>
</dbReference>
<evidence type="ECO:0000313" key="3">
    <source>
        <dbReference type="Proteomes" id="UP000228945"/>
    </source>
</evidence>